<protein>
    <submittedName>
        <fullName evidence="8">NlpC/P60 family protein</fullName>
    </submittedName>
</protein>
<feature type="domain" description="NlpC/P60" evidence="7">
    <location>
        <begin position="92"/>
        <end position="206"/>
    </location>
</feature>
<keyword evidence="3" id="KW-0378">Hydrolase</keyword>
<evidence type="ECO:0000259" key="7">
    <source>
        <dbReference type="PROSITE" id="PS51935"/>
    </source>
</evidence>
<dbReference type="InterPro" id="IPR051794">
    <property type="entry name" value="PG_Endopeptidase_C40"/>
</dbReference>
<dbReference type="EMBL" id="VFPG01000002">
    <property type="protein sequence ID" value="TQM26009.1"/>
    <property type="molecule type" value="Genomic_DNA"/>
</dbReference>
<dbReference type="AlphaFoldDB" id="A0A543EWX7"/>
<name>A0A543EWX7_9NOCA</name>
<dbReference type="SUPFAM" id="SSF54001">
    <property type="entry name" value="Cysteine proteinases"/>
    <property type="match status" value="1"/>
</dbReference>
<evidence type="ECO:0000256" key="2">
    <source>
        <dbReference type="ARBA" id="ARBA00022670"/>
    </source>
</evidence>
<sequence length="206" mass="21118">MGAEVCGSPPMTRAAPRVSEAVSRGLFAGPTGEVRFVIGKPLRRLFVGLVVTTIVTLLLAGPAWADTGSASGSGPGSASGSSSGSAALPLPSPRGLAALAIATTQTGKPYVWGGTGPHGWDCSGLVQWSFRQVGVDMPRTTWQQATAGVPVPVRAMAPGDVVVLNDDGSHVGIYAGFGQIFNAYGRGVPVGLAPLRQFTIYAVRRF</sequence>
<dbReference type="PANTHER" id="PTHR47359:SF3">
    <property type="entry name" value="NLP_P60 DOMAIN-CONTAINING PROTEIN-RELATED"/>
    <property type="match status" value="1"/>
</dbReference>
<keyword evidence="6" id="KW-1133">Transmembrane helix</keyword>
<evidence type="ECO:0000256" key="5">
    <source>
        <dbReference type="SAM" id="MobiDB-lite"/>
    </source>
</evidence>
<evidence type="ECO:0000313" key="9">
    <source>
        <dbReference type="Proteomes" id="UP000316331"/>
    </source>
</evidence>
<dbReference type="InterPro" id="IPR038765">
    <property type="entry name" value="Papain-like_cys_pep_sf"/>
</dbReference>
<keyword evidence="6" id="KW-0472">Membrane</keyword>
<keyword evidence="6" id="KW-0812">Transmembrane</keyword>
<evidence type="ECO:0000313" key="8">
    <source>
        <dbReference type="EMBL" id="TQM26009.1"/>
    </source>
</evidence>
<dbReference type="Gene3D" id="3.90.1720.10">
    <property type="entry name" value="endopeptidase domain like (from Nostoc punctiforme)"/>
    <property type="match status" value="1"/>
</dbReference>
<dbReference type="PANTHER" id="PTHR47359">
    <property type="entry name" value="PEPTIDOGLYCAN DL-ENDOPEPTIDASE CWLO"/>
    <property type="match status" value="1"/>
</dbReference>
<gene>
    <name evidence="8" type="ORF">FB390_6183</name>
</gene>
<keyword evidence="9" id="KW-1185">Reference proteome</keyword>
<dbReference type="InterPro" id="IPR000064">
    <property type="entry name" value="NLP_P60_dom"/>
</dbReference>
<dbReference type="GO" id="GO:0006508">
    <property type="term" value="P:proteolysis"/>
    <property type="evidence" value="ECO:0007669"/>
    <property type="project" value="UniProtKB-KW"/>
</dbReference>
<organism evidence="8 9">
    <name type="scientific">Nocardia bhagyanarayanae</name>
    <dbReference type="NCBI Taxonomy" id="1215925"/>
    <lineage>
        <taxon>Bacteria</taxon>
        <taxon>Bacillati</taxon>
        <taxon>Actinomycetota</taxon>
        <taxon>Actinomycetes</taxon>
        <taxon>Mycobacteriales</taxon>
        <taxon>Nocardiaceae</taxon>
        <taxon>Nocardia</taxon>
    </lineage>
</organism>
<reference evidence="8 9" key="1">
    <citation type="submission" date="2019-06" db="EMBL/GenBank/DDBJ databases">
        <title>Sequencing the genomes of 1000 actinobacteria strains.</title>
        <authorList>
            <person name="Klenk H.-P."/>
        </authorList>
    </citation>
    <scope>NUCLEOTIDE SEQUENCE [LARGE SCALE GENOMIC DNA]</scope>
    <source>
        <strain evidence="8 9">DSM 103495</strain>
    </source>
</reference>
<feature type="region of interest" description="Disordered" evidence="5">
    <location>
        <begin position="67"/>
        <end position="87"/>
    </location>
</feature>
<comment type="caution">
    <text evidence="8">The sequence shown here is derived from an EMBL/GenBank/DDBJ whole genome shotgun (WGS) entry which is preliminary data.</text>
</comment>
<dbReference type="GO" id="GO:0008234">
    <property type="term" value="F:cysteine-type peptidase activity"/>
    <property type="evidence" value="ECO:0007669"/>
    <property type="project" value="UniProtKB-KW"/>
</dbReference>
<comment type="similarity">
    <text evidence="1">Belongs to the peptidase C40 family.</text>
</comment>
<evidence type="ECO:0000256" key="3">
    <source>
        <dbReference type="ARBA" id="ARBA00022801"/>
    </source>
</evidence>
<keyword evidence="2" id="KW-0645">Protease</keyword>
<dbReference type="PROSITE" id="PS51935">
    <property type="entry name" value="NLPC_P60"/>
    <property type="match status" value="1"/>
</dbReference>
<dbReference type="Pfam" id="PF00877">
    <property type="entry name" value="NLPC_P60"/>
    <property type="match status" value="1"/>
</dbReference>
<evidence type="ECO:0000256" key="6">
    <source>
        <dbReference type="SAM" id="Phobius"/>
    </source>
</evidence>
<evidence type="ECO:0000256" key="1">
    <source>
        <dbReference type="ARBA" id="ARBA00007074"/>
    </source>
</evidence>
<accession>A0A543EWX7</accession>
<dbReference type="Proteomes" id="UP000316331">
    <property type="component" value="Unassembled WGS sequence"/>
</dbReference>
<keyword evidence="4" id="KW-0788">Thiol protease</keyword>
<feature type="compositionally biased region" description="Low complexity" evidence="5">
    <location>
        <begin position="78"/>
        <end position="87"/>
    </location>
</feature>
<feature type="transmembrane region" description="Helical" evidence="6">
    <location>
        <begin position="45"/>
        <end position="65"/>
    </location>
</feature>
<evidence type="ECO:0000256" key="4">
    <source>
        <dbReference type="ARBA" id="ARBA00022807"/>
    </source>
</evidence>
<proteinExistence type="inferred from homology"/>